<dbReference type="InterPro" id="IPR004827">
    <property type="entry name" value="bZIP"/>
</dbReference>
<accession>A0A9W9R7B7</accession>
<feature type="compositionally biased region" description="Low complexity" evidence="1">
    <location>
        <begin position="39"/>
        <end position="56"/>
    </location>
</feature>
<sequence>MDHSAEARPYDDIISPTGTQPFLSTQPPSEPPVPGPLNFSIASRSSSSSPNNFAPIDFTSFTTDYQPQTWLPSPPHPQPLASNQNNNNSNNSVHEDFVLYPSTPHPQPRLRVPVKATHRPSALQPFLAQNNPRRHSFNLQLQRQLQQLYSSPQDPRVTQLARSPSYWSHPTLKHSRPPTTPVLSDSPNTNRPPVPTFNGQQNQISNTQPYRRVMSAPNFAMEGNLPYVSPYASDLIANPAPADLFGLNSGIPSAGFPADMDSPLTFDALDEAGLVPTGPPGTISPRDLMMDTSVPPSGTFTDLSTPSFESPGNFSQNASPMFTDMDLVGHEEWPSLFDGASDMNAFDLANLDSLDVAAALQQEPKKPVLKVETAPRSPLKRPASSMASSPIPATGGVKHSSISGVSARSRKNLSPVDFDPSDPVAAKRARNTEAARKSRAKKMERQADSERRIEELNDIIAARDAEIAKLKAQLQIQNNYQ</sequence>
<feature type="region of interest" description="Disordered" evidence="1">
    <location>
        <begin position="367"/>
        <end position="450"/>
    </location>
</feature>
<evidence type="ECO:0000313" key="4">
    <source>
        <dbReference type="Proteomes" id="UP001148299"/>
    </source>
</evidence>
<feature type="compositionally biased region" description="Polar residues" evidence="1">
    <location>
        <begin position="59"/>
        <end position="71"/>
    </location>
</feature>
<dbReference type="InterPro" id="IPR046347">
    <property type="entry name" value="bZIP_sf"/>
</dbReference>
<gene>
    <name evidence="3" type="ORF">N7541_006849</name>
</gene>
<dbReference type="SUPFAM" id="SSF57959">
    <property type="entry name" value="Leucine zipper domain"/>
    <property type="match status" value="1"/>
</dbReference>
<evidence type="ECO:0000313" key="3">
    <source>
        <dbReference type="EMBL" id="KAJ5354285.1"/>
    </source>
</evidence>
<feature type="compositionally biased region" description="Basic and acidic residues" evidence="1">
    <location>
        <begin position="1"/>
        <end position="11"/>
    </location>
</feature>
<feature type="region of interest" description="Disordered" evidence="1">
    <location>
        <begin position="164"/>
        <end position="206"/>
    </location>
</feature>
<feature type="compositionally biased region" description="Low complexity" evidence="1">
    <location>
        <begin position="82"/>
        <end position="92"/>
    </location>
</feature>
<feature type="compositionally biased region" description="Basic and acidic residues" evidence="1">
    <location>
        <begin position="430"/>
        <end position="450"/>
    </location>
</feature>
<feature type="domain" description="BZIP" evidence="2">
    <location>
        <begin position="427"/>
        <end position="441"/>
    </location>
</feature>
<feature type="compositionally biased region" description="Polar residues" evidence="1">
    <location>
        <begin position="196"/>
        <end position="206"/>
    </location>
</feature>
<feature type="region of interest" description="Disordered" evidence="1">
    <location>
        <begin position="1"/>
        <end position="97"/>
    </location>
</feature>
<dbReference type="EMBL" id="JAPZBR010000005">
    <property type="protein sequence ID" value="KAJ5354285.1"/>
    <property type="molecule type" value="Genomic_DNA"/>
</dbReference>
<reference evidence="3" key="2">
    <citation type="journal article" date="2023" name="IMA Fungus">
        <title>Comparative genomic study of the Penicillium genus elucidates a diverse pangenome and 15 lateral gene transfer events.</title>
        <authorList>
            <person name="Petersen C."/>
            <person name="Sorensen T."/>
            <person name="Nielsen M.R."/>
            <person name="Sondergaard T.E."/>
            <person name="Sorensen J.L."/>
            <person name="Fitzpatrick D.A."/>
            <person name="Frisvad J.C."/>
            <person name="Nielsen K.L."/>
        </authorList>
    </citation>
    <scope>NUCLEOTIDE SEQUENCE</scope>
    <source>
        <strain evidence="3">IBT 35675</strain>
    </source>
</reference>
<dbReference type="GO" id="GO:0003700">
    <property type="term" value="F:DNA-binding transcription factor activity"/>
    <property type="evidence" value="ECO:0007669"/>
    <property type="project" value="InterPro"/>
</dbReference>
<dbReference type="CDD" id="cd12193">
    <property type="entry name" value="bZIP_GCN4"/>
    <property type="match status" value="1"/>
</dbReference>
<keyword evidence="4" id="KW-1185">Reference proteome</keyword>
<dbReference type="PROSITE" id="PS00036">
    <property type="entry name" value="BZIP_BASIC"/>
    <property type="match status" value="1"/>
</dbReference>
<evidence type="ECO:0000256" key="1">
    <source>
        <dbReference type="SAM" id="MobiDB-lite"/>
    </source>
</evidence>
<dbReference type="Gene3D" id="3.30.160.60">
    <property type="entry name" value="Classic Zinc Finger"/>
    <property type="match status" value="1"/>
</dbReference>
<dbReference type="AlphaFoldDB" id="A0A9W9R7B7"/>
<feature type="compositionally biased region" description="Polar residues" evidence="1">
    <location>
        <begin position="16"/>
        <end position="27"/>
    </location>
</feature>
<reference evidence="3" key="1">
    <citation type="submission" date="2022-12" db="EMBL/GenBank/DDBJ databases">
        <authorList>
            <person name="Petersen C."/>
        </authorList>
    </citation>
    <scope>NUCLEOTIDE SEQUENCE</scope>
    <source>
        <strain evidence="3">IBT 35675</strain>
    </source>
</reference>
<proteinExistence type="predicted"/>
<feature type="compositionally biased region" description="Low complexity" evidence="1">
    <location>
        <begin position="382"/>
        <end position="393"/>
    </location>
</feature>
<protein>
    <recommendedName>
        <fullName evidence="2">BZIP domain-containing protein</fullName>
    </recommendedName>
</protein>
<organism evidence="3 4">
    <name type="scientific">Penicillium brevicompactum</name>
    <dbReference type="NCBI Taxonomy" id="5074"/>
    <lineage>
        <taxon>Eukaryota</taxon>
        <taxon>Fungi</taxon>
        <taxon>Dikarya</taxon>
        <taxon>Ascomycota</taxon>
        <taxon>Pezizomycotina</taxon>
        <taxon>Eurotiomycetes</taxon>
        <taxon>Eurotiomycetidae</taxon>
        <taxon>Eurotiales</taxon>
        <taxon>Aspergillaceae</taxon>
        <taxon>Penicillium</taxon>
    </lineage>
</organism>
<evidence type="ECO:0000259" key="2">
    <source>
        <dbReference type="PROSITE" id="PS00036"/>
    </source>
</evidence>
<name>A0A9W9R7B7_PENBR</name>
<comment type="caution">
    <text evidence="3">The sequence shown here is derived from an EMBL/GenBank/DDBJ whole genome shotgun (WGS) entry which is preliminary data.</text>
</comment>
<dbReference type="Proteomes" id="UP001148299">
    <property type="component" value="Unassembled WGS sequence"/>
</dbReference>